<dbReference type="InterPro" id="IPR050411">
    <property type="entry name" value="AlphaKG_dependent_hydroxylases"/>
</dbReference>
<dbReference type="PANTHER" id="PTHR10696">
    <property type="entry name" value="GAMMA-BUTYROBETAINE HYDROXYLASE-RELATED"/>
    <property type="match status" value="1"/>
</dbReference>
<name>A0A2V5H0M0_ASPV1</name>
<gene>
    <name evidence="3" type="ORF">BO99DRAFT_434914</name>
</gene>
<dbReference type="AlphaFoldDB" id="A0A2V5H0M0"/>
<evidence type="ECO:0000313" key="4">
    <source>
        <dbReference type="Proteomes" id="UP000249829"/>
    </source>
</evidence>
<evidence type="ECO:0000313" key="3">
    <source>
        <dbReference type="EMBL" id="PYI17061.1"/>
    </source>
</evidence>
<dbReference type="InterPro" id="IPR042098">
    <property type="entry name" value="TauD-like_sf"/>
</dbReference>
<reference evidence="3 4" key="1">
    <citation type="submission" date="2018-02" db="EMBL/GenBank/DDBJ databases">
        <title>The genomes of Aspergillus section Nigri reveals drivers in fungal speciation.</title>
        <authorList>
            <consortium name="DOE Joint Genome Institute"/>
            <person name="Vesth T.C."/>
            <person name="Nybo J."/>
            <person name="Theobald S."/>
            <person name="Brandl J."/>
            <person name="Frisvad J.C."/>
            <person name="Nielsen K.F."/>
            <person name="Lyhne E.K."/>
            <person name="Kogle M.E."/>
            <person name="Kuo A."/>
            <person name="Riley R."/>
            <person name="Clum A."/>
            <person name="Nolan M."/>
            <person name="Lipzen A."/>
            <person name="Salamov A."/>
            <person name="Henrissat B."/>
            <person name="Wiebenga A."/>
            <person name="De vries R.P."/>
            <person name="Grigoriev I.V."/>
            <person name="Mortensen U.H."/>
            <person name="Andersen M.R."/>
            <person name="Baker S.E."/>
        </authorList>
    </citation>
    <scope>NUCLEOTIDE SEQUENCE [LARGE SCALE GENOMIC DNA]</scope>
    <source>
        <strain evidence="3 4">CBS 115571</strain>
    </source>
</reference>
<organism evidence="3 4">
    <name type="scientific">Aspergillus violaceofuscus (strain CBS 115571)</name>
    <dbReference type="NCBI Taxonomy" id="1450538"/>
    <lineage>
        <taxon>Eukaryota</taxon>
        <taxon>Fungi</taxon>
        <taxon>Dikarya</taxon>
        <taxon>Ascomycota</taxon>
        <taxon>Pezizomycotina</taxon>
        <taxon>Eurotiomycetes</taxon>
        <taxon>Eurotiomycetidae</taxon>
        <taxon>Eurotiales</taxon>
        <taxon>Aspergillaceae</taxon>
        <taxon>Aspergillus</taxon>
    </lineage>
</organism>
<feature type="domain" description="TauD/TfdA-like" evidence="2">
    <location>
        <begin position="55"/>
        <end position="357"/>
    </location>
</feature>
<dbReference type="EMBL" id="KZ825161">
    <property type="protein sequence ID" value="PYI17061.1"/>
    <property type="molecule type" value="Genomic_DNA"/>
</dbReference>
<dbReference type="SUPFAM" id="SSF51197">
    <property type="entry name" value="Clavaminate synthase-like"/>
    <property type="match status" value="1"/>
</dbReference>
<sequence length="367" mass="40924">MTTTFQPFDVPGAQTVHGNAFPYGLEVHRPDGAASSSDVPTVDDAVLAITSLAESGRLSELLQRHGAVLIHGVGHPSAETFARLVNAAELARGSHPFEQIGLAGKRTLVAENVWTANEGPSDRRFYQHNEYSRYTRFPSNIHFYCQTKAPHGGETPIAHSALVYERLQDAVPALVHEVHQRGLAMKMVFRAPGHEGWGNEFNWAGEHSFGQEFEPGDDRDTQKAKVEAQVRRLTPTFRWLQDDTLELTQHIPGIRRAPASGRPVWFNGLVGRYGMTRDLGALEPPYLGRDGMTYLPCDYGDGTVIPAEYLQRLEEVVDGLEIDLCLEEGDLLLVDNFQVSHGRKPWTGDRRILVSMWANDQFPIETF</sequence>
<dbReference type="Gene3D" id="3.60.130.10">
    <property type="entry name" value="Clavaminate synthase-like"/>
    <property type="match status" value="1"/>
</dbReference>
<accession>A0A2V5H0M0</accession>
<dbReference type="InterPro" id="IPR003819">
    <property type="entry name" value="TauD/TfdA-like"/>
</dbReference>
<dbReference type="OMA" id="MRGRGWQ"/>
<protein>
    <submittedName>
        <fullName evidence="3">Clavaminate synthase-like protein</fullName>
    </submittedName>
</protein>
<dbReference type="Proteomes" id="UP000249829">
    <property type="component" value="Unassembled WGS sequence"/>
</dbReference>
<dbReference type="Pfam" id="PF02668">
    <property type="entry name" value="TauD"/>
    <property type="match status" value="1"/>
</dbReference>
<evidence type="ECO:0000256" key="1">
    <source>
        <dbReference type="ARBA" id="ARBA00023002"/>
    </source>
</evidence>
<dbReference type="STRING" id="1450538.A0A2V5H0M0"/>
<dbReference type="GO" id="GO:0016491">
    <property type="term" value="F:oxidoreductase activity"/>
    <property type="evidence" value="ECO:0007669"/>
    <property type="project" value="UniProtKB-KW"/>
</dbReference>
<keyword evidence="4" id="KW-1185">Reference proteome</keyword>
<evidence type="ECO:0000259" key="2">
    <source>
        <dbReference type="Pfam" id="PF02668"/>
    </source>
</evidence>
<dbReference type="PANTHER" id="PTHR10696:SF21">
    <property type="entry name" value="TAUD_TFDA-LIKE DOMAIN-CONTAINING PROTEIN"/>
    <property type="match status" value="1"/>
</dbReference>
<proteinExistence type="predicted"/>
<keyword evidence="1" id="KW-0560">Oxidoreductase</keyword>